<gene>
    <name evidence="1" type="ORF">XINFAN_04172</name>
</gene>
<sequence length="31" mass="3469">MTYALTNKRIRIAGHRGMVGIAVERRVAAEK</sequence>
<accession>A0A3P5XGG1</accession>
<reference evidence="1 2" key="1">
    <citation type="submission" date="2018-11" db="EMBL/GenBank/DDBJ databases">
        <authorList>
            <person name="Criscuolo A."/>
        </authorList>
    </citation>
    <scope>NUCLEOTIDE SEQUENCE [LARGE SCALE GENOMIC DNA]</scope>
    <source>
        <strain evidence="1">ACIP111625</strain>
    </source>
</reference>
<protein>
    <submittedName>
        <fullName evidence="1">Uncharacterized protein</fullName>
    </submittedName>
</protein>
<dbReference type="AlphaFoldDB" id="A0A3P5XGG1"/>
<name>A0A3P5XGG1_9RHOB</name>
<dbReference type="Proteomes" id="UP000277498">
    <property type="component" value="Unassembled WGS sequence"/>
</dbReference>
<proteinExistence type="predicted"/>
<organism evidence="1 2">
    <name type="scientific">Pseudogemmobacter humi</name>
    <dbReference type="NCBI Taxonomy" id="2483812"/>
    <lineage>
        <taxon>Bacteria</taxon>
        <taxon>Pseudomonadati</taxon>
        <taxon>Pseudomonadota</taxon>
        <taxon>Alphaproteobacteria</taxon>
        <taxon>Rhodobacterales</taxon>
        <taxon>Paracoccaceae</taxon>
        <taxon>Pseudogemmobacter</taxon>
    </lineage>
</organism>
<evidence type="ECO:0000313" key="1">
    <source>
        <dbReference type="EMBL" id="VDC33971.1"/>
    </source>
</evidence>
<dbReference type="EMBL" id="UXAW01000138">
    <property type="protein sequence ID" value="VDC33971.1"/>
    <property type="molecule type" value="Genomic_DNA"/>
</dbReference>
<evidence type="ECO:0000313" key="2">
    <source>
        <dbReference type="Proteomes" id="UP000277498"/>
    </source>
</evidence>
<keyword evidence="2" id="KW-1185">Reference proteome</keyword>